<keyword evidence="5" id="KW-0479">Metal-binding</keyword>
<dbReference type="PANTHER" id="PTHR23407:SF1">
    <property type="entry name" value="5-FORMYLTETRAHYDROFOLATE CYCLO-LIGASE"/>
    <property type="match status" value="1"/>
</dbReference>
<reference evidence="6" key="1">
    <citation type="submission" date="2023-05" db="EMBL/GenBank/DDBJ databases">
        <title>Mariniplasma microaerophilum sp. nov., a novel anaerobic mollicute isolated from terrestrial mud volcano, Taman Peninsula, Russia.</title>
        <authorList>
            <person name="Khomyakova M.A."/>
            <person name="Merkel A.Y."/>
            <person name="Slobodkin A.I."/>
        </authorList>
    </citation>
    <scope>NUCLEOTIDE SEQUENCE</scope>
    <source>
        <strain evidence="6">M4Ah</strain>
    </source>
</reference>
<feature type="binding site" evidence="4">
    <location>
        <begin position="124"/>
        <end position="132"/>
    </location>
    <ligand>
        <name>ATP</name>
        <dbReference type="ChEBI" id="CHEBI:30616"/>
    </ligand>
</feature>
<dbReference type="EMBL" id="JASCXW010000002">
    <property type="protein sequence ID" value="MDI6452153.1"/>
    <property type="molecule type" value="Genomic_DNA"/>
</dbReference>
<dbReference type="AlphaFoldDB" id="A0AAW6U2F6"/>
<dbReference type="NCBIfam" id="TIGR02727">
    <property type="entry name" value="MTHFS_bact"/>
    <property type="match status" value="1"/>
</dbReference>
<comment type="caution">
    <text evidence="6">The sequence shown here is derived from an EMBL/GenBank/DDBJ whole genome shotgun (WGS) entry which is preliminary data.</text>
</comment>
<evidence type="ECO:0000313" key="6">
    <source>
        <dbReference type="EMBL" id="MDI6452153.1"/>
    </source>
</evidence>
<dbReference type="Proteomes" id="UP001431532">
    <property type="component" value="Unassembled WGS sequence"/>
</dbReference>
<organism evidence="6 7">
    <name type="scientific">Peloplasma aerotolerans</name>
    <dbReference type="NCBI Taxonomy" id="3044389"/>
    <lineage>
        <taxon>Bacteria</taxon>
        <taxon>Bacillati</taxon>
        <taxon>Mycoplasmatota</taxon>
        <taxon>Mollicutes</taxon>
        <taxon>Acholeplasmatales</taxon>
        <taxon>Acholeplasmataceae</taxon>
        <taxon>Peloplasma</taxon>
    </lineage>
</organism>
<dbReference type="SUPFAM" id="SSF100950">
    <property type="entry name" value="NagB/RpiA/CoA transferase-like"/>
    <property type="match status" value="1"/>
</dbReference>
<feature type="binding site" evidence="4">
    <location>
        <position position="54"/>
    </location>
    <ligand>
        <name>substrate</name>
    </ligand>
</feature>
<proteinExistence type="inferred from homology"/>
<dbReference type="RefSeq" id="WP_282838568.1">
    <property type="nucleotide sequence ID" value="NZ_JASCXW010000002.1"/>
</dbReference>
<evidence type="ECO:0000313" key="7">
    <source>
        <dbReference type="Proteomes" id="UP001431532"/>
    </source>
</evidence>
<sequence length="172" mass="20323">MTKKEIRKQMLEMRSKFDRSEMIKKNRHIIQQIKHDKDYIDAKCVAIFYPMRNEVNLLELLNLKKTFAFPKIMDDGMHFIKYYPHQEFAASSFGVSEPINGDIIDDQIDYILTPALAISKKGYRVGYGKGFYDYFLAKHRPSHVVGVIYDFQEIDDFSINEHDQKLDRYIKG</sequence>
<accession>A0AAW6U2F6</accession>
<dbReference type="InterPro" id="IPR002698">
    <property type="entry name" value="FTHF_cligase"/>
</dbReference>
<dbReference type="Gene3D" id="3.40.50.10420">
    <property type="entry name" value="NagB/RpiA/CoA transferase-like"/>
    <property type="match status" value="1"/>
</dbReference>
<dbReference type="PIRSF" id="PIRSF006806">
    <property type="entry name" value="FTHF_cligase"/>
    <property type="match status" value="1"/>
</dbReference>
<gene>
    <name evidence="6" type="ORF">QJ521_01145</name>
</gene>
<evidence type="ECO:0000256" key="4">
    <source>
        <dbReference type="PIRSR" id="PIRSR006806-1"/>
    </source>
</evidence>
<keyword evidence="7" id="KW-1185">Reference proteome</keyword>
<evidence type="ECO:0000256" key="5">
    <source>
        <dbReference type="RuleBase" id="RU361279"/>
    </source>
</evidence>
<dbReference type="GO" id="GO:0035999">
    <property type="term" value="P:tetrahydrofolate interconversion"/>
    <property type="evidence" value="ECO:0007669"/>
    <property type="project" value="TreeGrafter"/>
</dbReference>
<comment type="similarity">
    <text evidence="1 5">Belongs to the 5-formyltetrahydrofolate cyclo-ligase family.</text>
</comment>
<dbReference type="Pfam" id="PF01812">
    <property type="entry name" value="5-FTHF_cyc-lig"/>
    <property type="match status" value="1"/>
</dbReference>
<dbReference type="InterPro" id="IPR037171">
    <property type="entry name" value="NagB/RpiA_transferase-like"/>
</dbReference>
<dbReference type="PANTHER" id="PTHR23407">
    <property type="entry name" value="ATPASE INHIBITOR/5-FORMYLTETRAHYDROFOLATE CYCLO-LIGASE"/>
    <property type="match status" value="1"/>
</dbReference>
<dbReference type="InterPro" id="IPR024185">
    <property type="entry name" value="FTHF_cligase-like_sf"/>
</dbReference>
<dbReference type="EC" id="6.3.3.2" evidence="5"/>
<dbReference type="GO" id="GO:0046872">
    <property type="term" value="F:metal ion binding"/>
    <property type="evidence" value="ECO:0007669"/>
    <property type="project" value="UniProtKB-KW"/>
</dbReference>
<keyword evidence="5" id="KW-0460">Magnesium</keyword>
<name>A0AAW6U2F6_9MOLU</name>
<comment type="cofactor">
    <cofactor evidence="5">
        <name>Mg(2+)</name>
        <dbReference type="ChEBI" id="CHEBI:18420"/>
    </cofactor>
</comment>
<evidence type="ECO:0000256" key="2">
    <source>
        <dbReference type="ARBA" id="ARBA00022741"/>
    </source>
</evidence>
<evidence type="ECO:0000256" key="1">
    <source>
        <dbReference type="ARBA" id="ARBA00010638"/>
    </source>
</evidence>
<dbReference type="GO" id="GO:0009396">
    <property type="term" value="P:folic acid-containing compound biosynthetic process"/>
    <property type="evidence" value="ECO:0007669"/>
    <property type="project" value="TreeGrafter"/>
</dbReference>
<keyword evidence="2 4" id="KW-0547">Nucleotide-binding</keyword>
<comment type="catalytic activity">
    <reaction evidence="5">
        <text>(6S)-5-formyl-5,6,7,8-tetrahydrofolate + ATP = (6R)-5,10-methenyltetrahydrofolate + ADP + phosphate</text>
        <dbReference type="Rhea" id="RHEA:10488"/>
        <dbReference type="ChEBI" id="CHEBI:30616"/>
        <dbReference type="ChEBI" id="CHEBI:43474"/>
        <dbReference type="ChEBI" id="CHEBI:57455"/>
        <dbReference type="ChEBI" id="CHEBI:57457"/>
        <dbReference type="ChEBI" id="CHEBI:456216"/>
        <dbReference type="EC" id="6.3.3.2"/>
    </reaction>
</comment>
<keyword evidence="3 4" id="KW-0067">ATP-binding</keyword>
<dbReference type="GO" id="GO:0030272">
    <property type="term" value="F:5-formyltetrahydrofolate cyclo-ligase activity"/>
    <property type="evidence" value="ECO:0007669"/>
    <property type="project" value="UniProtKB-EC"/>
</dbReference>
<feature type="binding site" evidence="4">
    <location>
        <begin position="3"/>
        <end position="7"/>
    </location>
    <ligand>
        <name>ATP</name>
        <dbReference type="ChEBI" id="CHEBI:30616"/>
    </ligand>
</feature>
<keyword evidence="6" id="KW-0436">Ligase</keyword>
<protein>
    <recommendedName>
        <fullName evidence="5">5-formyltetrahydrofolate cyclo-ligase</fullName>
        <ecNumber evidence="5">6.3.3.2</ecNumber>
    </recommendedName>
</protein>
<evidence type="ECO:0000256" key="3">
    <source>
        <dbReference type="ARBA" id="ARBA00022840"/>
    </source>
</evidence>
<dbReference type="GO" id="GO:0005524">
    <property type="term" value="F:ATP binding"/>
    <property type="evidence" value="ECO:0007669"/>
    <property type="project" value="UniProtKB-KW"/>
</dbReference>